<dbReference type="PANTHER" id="PTHR33175:SF3">
    <property type="entry name" value="DNA-BINDING PROTEIN HU-BETA"/>
    <property type="match status" value="1"/>
</dbReference>
<organism evidence="5 6">
    <name type="scientific">Hominifimenecus microfluidus</name>
    <dbReference type="NCBI Taxonomy" id="2885348"/>
    <lineage>
        <taxon>Bacteria</taxon>
        <taxon>Bacillati</taxon>
        <taxon>Bacillota</taxon>
        <taxon>Clostridia</taxon>
        <taxon>Lachnospirales</taxon>
        <taxon>Lachnospiraceae</taxon>
        <taxon>Hominifimenecus</taxon>
    </lineage>
</organism>
<dbReference type="InterPro" id="IPR000119">
    <property type="entry name" value="Hist_DNA-bd"/>
</dbReference>
<accession>A0AAE3JFW9</accession>
<dbReference type="FunFam" id="4.10.520.10:FF:000001">
    <property type="entry name" value="DNA-binding protein HU"/>
    <property type="match status" value="1"/>
</dbReference>
<dbReference type="RefSeq" id="WP_308454347.1">
    <property type="nucleotide sequence ID" value="NZ_JAJEQR010000041.1"/>
</dbReference>
<dbReference type="GO" id="GO:0010467">
    <property type="term" value="P:gene expression"/>
    <property type="evidence" value="ECO:0007669"/>
    <property type="project" value="UniProtKB-ARBA"/>
</dbReference>
<dbReference type="GO" id="GO:1990178">
    <property type="term" value="C:HU-DNA complex"/>
    <property type="evidence" value="ECO:0007669"/>
    <property type="project" value="UniProtKB-ARBA"/>
</dbReference>
<dbReference type="GO" id="GO:0005829">
    <property type="term" value="C:cytosol"/>
    <property type="evidence" value="ECO:0007669"/>
    <property type="project" value="TreeGrafter"/>
</dbReference>
<evidence type="ECO:0000313" key="5">
    <source>
        <dbReference type="EMBL" id="MCC2231865.1"/>
    </source>
</evidence>
<keyword evidence="3 5" id="KW-0238">DNA-binding</keyword>
<proteinExistence type="inferred from homology"/>
<evidence type="ECO:0000256" key="1">
    <source>
        <dbReference type="ARBA" id="ARBA00010529"/>
    </source>
</evidence>
<dbReference type="GO" id="GO:0042802">
    <property type="term" value="F:identical protein binding"/>
    <property type="evidence" value="ECO:0007669"/>
    <property type="project" value="UniProtKB-ARBA"/>
</dbReference>
<dbReference type="InterPro" id="IPR010992">
    <property type="entry name" value="IHF-like_DNA-bd_dom_sf"/>
</dbReference>
<protein>
    <submittedName>
        <fullName evidence="5">HU family DNA-binding protein</fullName>
    </submittedName>
</protein>
<dbReference type="PANTHER" id="PTHR33175">
    <property type="entry name" value="DNA-BINDING PROTEIN HU"/>
    <property type="match status" value="1"/>
</dbReference>
<keyword evidence="6" id="KW-1185">Reference proteome</keyword>
<comment type="caution">
    <text evidence="5">The sequence shown here is derived from an EMBL/GenBank/DDBJ whole genome shotgun (WGS) entry which is preliminary data.</text>
</comment>
<dbReference type="InterPro" id="IPR020816">
    <property type="entry name" value="Histone-like_DNA-bd_CS"/>
</dbReference>
<dbReference type="SMART" id="SM00411">
    <property type="entry name" value="BHL"/>
    <property type="match status" value="1"/>
</dbReference>
<evidence type="ECO:0000313" key="6">
    <source>
        <dbReference type="Proteomes" id="UP001198182"/>
    </source>
</evidence>
<dbReference type="PRINTS" id="PR01727">
    <property type="entry name" value="DNABINDINGHU"/>
</dbReference>
<dbReference type="GO" id="GO:0006270">
    <property type="term" value="P:DNA replication initiation"/>
    <property type="evidence" value="ECO:0007669"/>
    <property type="project" value="UniProtKB-ARBA"/>
</dbReference>
<dbReference type="GO" id="GO:0030261">
    <property type="term" value="P:chromosome condensation"/>
    <property type="evidence" value="ECO:0007669"/>
    <property type="project" value="UniProtKB-KW"/>
</dbReference>
<dbReference type="PROSITE" id="PS00045">
    <property type="entry name" value="HISTONE_LIKE"/>
    <property type="match status" value="1"/>
</dbReference>
<dbReference type="GO" id="GO:1990103">
    <property type="term" value="C:DnaA-HU complex"/>
    <property type="evidence" value="ECO:0007669"/>
    <property type="project" value="UniProtKB-ARBA"/>
</dbReference>
<evidence type="ECO:0000256" key="2">
    <source>
        <dbReference type="ARBA" id="ARBA00023067"/>
    </source>
</evidence>
<dbReference type="GO" id="GO:0030527">
    <property type="term" value="F:structural constituent of chromatin"/>
    <property type="evidence" value="ECO:0007669"/>
    <property type="project" value="InterPro"/>
</dbReference>
<keyword evidence="2" id="KW-0226">DNA condensation</keyword>
<evidence type="ECO:0000256" key="3">
    <source>
        <dbReference type="ARBA" id="ARBA00023125"/>
    </source>
</evidence>
<comment type="similarity">
    <text evidence="1 4">Belongs to the bacterial histone-like protein family.</text>
</comment>
<dbReference type="GO" id="GO:0003677">
    <property type="term" value="F:DNA binding"/>
    <property type="evidence" value="ECO:0007669"/>
    <property type="project" value="UniProtKB-KW"/>
</dbReference>
<dbReference type="AlphaFoldDB" id="A0AAE3JFW9"/>
<name>A0AAE3JFW9_9FIRM</name>
<evidence type="ECO:0000256" key="4">
    <source>
        <dbReference type="RuleBase" id="RU003939"/>
    </source>
</evidence>
<dbReference type="Pfam" id="PF00216">
    <property type="entry name" value="Bac_DNA_binding"/>
    <property type="match status" value="1"/>
</dbReference>
<dbReference type="SUPFAM" id="SSF47729">
    <property type="entry name" value="IHF-like DNA-binding proteins"/>
    <property type="match status" value="1"/>
</dbReference>
<dbReference type="CDD" id="cd13831">
    <property type="entry name" value="HU"/>
    <property type="match status" value="1"/>
</dbReference>
<dbReference type="Proteomes" id="UP001198182">
    <property type="component" value="Unassembled WGS sequence"/>
</dbReference>
<reference evidence="5" key="1">
    <citation type="submission" date="2021-10" db="EMBL/GenBank/DDBJ databases">
        <title>Anaerobic single-cell dispensing facilitates the cultivation of human gut bacteria.</title>
        <authorList>
            <person name="Afrizal A."/>
        </authorList>
    </citation>
    <scope>NUCLEOTIDE SEQUENCE</scope>
    <source>
        <strain evidence="5">CLA-AA-H215</strain>
    </source>
</reference>
<dbReference type="EMBL" id="JAJEQR010000041">
    <property type="protein sequence ID" value="MCC2231865.1"/>
    <property type="molecule type" value="Genomic_DNA"/>
</dbReference>
<dbReference type="Gene3D" id="4.10.520.10">
    <property type="entry name" value="IHF-like DNA-binding proteins"/>
    <property type="match status" value="1"/>
</dbReference>
<gene>
    <name evidence="5" type="ORF">LKD81_12800</name>
</gene>
<sequence length="92" mass="9939">MNKLELIAAVAAKAEISKKDAEKAVKAVTDVIAEELKAGGKVQMVGFGTFEVSERAAREGRNPRTGATMKIEATRMPKFKAGKALKDMMNEQ</sequence>